<evidence type="ECO:0000313" key="3">
    <source>
        <dbReference type="Proteomes" id="UP000306888"/>
    </source>
</evidence>
<feature type="transmembrane region" description="Helical" evidence="1">
    <location>
        <begin position="204"/>
        <end position="225"/>
    </location>
</feature>
<keyword evidence="1" id="KW-1133">Transmembrane helix</keyword>
<feature type="transmembrane region" description="Helical" evidence="1">
    <location>
        <begin position="48"/>
        <end position="73"/>
    </location>
</feature>
<feature type="transmembrane region" description="Helical" evidence="1">
    <location>
        <begin position="94"/>
        <end position="119"/>
    </location>
</feature>
<dbReference type="EMBL" id="SRYR01000002">
    <property type="protein sequence ID" value="TGY42576.1"/>
    <property type="molecule type" value="Genomic_DNA"/>
</dbReference>
<feature type="transmembrane region" description="Helical" evidence="1">
    <location>
        <begin position="160"/>
        <end position="184"/>
    </location>
</feature>
<dbReference type="OrthoDB" id="1909635at2"/>
<gene>
    <name evidence="2" type="ORF">E5347_07110</name>
</gene>
<accession>A0A4S2DK26</accession>
<dbReference type="AlphaFoldDB" id="A0A4S2DK26"/>
<feature type="transmembrane region" description="Helical" evidence="1">
    <location>
        <begin position="21"/>
        <end position="42"/>
    </location>
</feature>
<dbReference type="Proteomes" id="UP000306888">
    <property type="component" value="Unassembled WGS sequence"/>
</dbReference>
<organism evidence="2 3">
    <name type="scientific">Clostridium sartagoforme</name>
    <dbReference type="NCBI Taxonomy" id="84031"/>
    <lineage>
        <taxon>Bacteria</taxon>
        <taxon>Bacillati</taxon>
        <taxon>Bacillota</taxon>
        <taxon>Clostridia</taxon>
        <taxon>Eubacteriales</taxon>
        <taxon>Clostridiaceae</taxon>
        <taxon>Clostridium</taxon>
    </lineage>
</organism>
<proteinExistence type="predicted"/>
<evidence type="ECO:0000256" key="1">
    <source>
        <dbReference type="SAM" id="Phobius"/>
    </source>
</evidence>
<reference evidence="2 3" key="1">
    <citation type="submission" date="2019-04" db="EMBL/GenBank/DDBJ databases">
        <title>Microbes associate with the intestines of laboratory mice.</title>
        <authorList>
            <person name="Navarre W."/>
            <person name="Wong E."/>
            <person name="Huang K."/>
            <person name="Tropini C."/>
            <person name="Ng K."/>
            <person name="Yu B."/>
        </authorList>
    </citation>
    <scope>NUCLEOTIDE SEQUENCE [LARGE SCALE GENOMIC DNA]</scope>
    <source>
        <strain evidence="2 3">NM50_B9-20</strain>
    </source>
</reference>
<evidence type="ECO:0000313" key="2">
    <source>
        <dbReference type="EMBL" id="TGY42576.1"/>
    </source>
</evidence>
<protein>
    <submittedName>
        <fullName evidence="2">Uncharacterized protein</fullName>
    </submittedName>
</protein>
<comment type="caution">
    <text evidence="2">The sequence shown here is derived from an EMBL/GenBank/DDBJ whole genome shotgun (WGS) entry which is preliminary data.</text>
</comment>
<name>A0A4S2DK26_9CLOT</name>
<keyword evidence="1" id="KW-0812">Transmembrane</keyword>
<sequence length="232" mass="26106">MKNIINIIKYNFAKYNMGVGKVFYIIGLILILLVNISTFTRIPYVSEILSFINIGFVATFLAVNFITSIVIFYKQVSREEGRLIFTFPIKSWEFIMAKFIEFIIIQGGFAVIVYLFSLISANSVSSLVRLVSISTALGTIVAYIFIASFTVIFSSYFSNVVLVTLAVIFGGGFIQSIVEGVIWAVTRVFPYVYMRVGTLIEVDLIKTLLSLAWTGVLVYMAIYHLDKKLDII</sequence>
<keyword evidence="1" id="KW-0472">Membrane</keyword>
<feature type="transmembrane region" description="Helical" evidence="1">
    <location>
        <begin position="131"/>
        <end position="153"/>
    </location>
</feature>
<keyword evidence="3" id="KW-1185">Reference proteome</keyword>
<dbReference type="RefSeq" id="WP_136005919.1">
    <property type="nucleotide sequence ID" value="NZ_SRYR01000002.1"/>
</dbReference>